<reference evidence="2" key="2">
    <citation type="submission" date="2009-11" db="EMBL/GenBank/DDBJ databases">
        <title>The Genome Sequence of Allomyces macrogynus strain ATCC 38327.</title>
        <authorList>
            <consortium name="The Broad Institute Genome Sequencing Platform"/>
            <person name="Russ C."/>
            <person name="Cuomo C."/>
            <person name="Shea T."/>
            <person name="Young S.K."/>
            <person name="Zeng Q."/>
            <person name="Koehrsen M."/>
            <person name="Haas B."/>
            <person name="Borodovsky M."/>
            <person name="Guigo R."/>
            <person name="Alvarado L."/>
            <person name="Berlin A."/>
            <person name="Borenstein D."/>
            <person name="Chen Z."/>
            <person name="Engels R."/>
            <person name="Freedman E."/>
            <person name="Gellesch M."/>
            <person name="Goldberg J."/>
            <person name="Griggs A."/>
            <person name="Gujja S."/>
            <person name="Heiman D."/>
            <person name="Hepburn T."/>
            <person name="Howarth C."/>
            <person name="Jen D."/>
            <person name="Larson L."/>
            <person name="Lewis B."/>
            <person name="Mehta T."/>
            <person name="Park D."/>
            <person name="Pearson M."/>
            <person name="Roberts A."/>
            <person name="Saif S."/>
            <person name="Shenoy N."/>
            <person name="Sisk P."/>
            <person name="Stolte C."/>
            <person name="Sykes S."/>
            <person name="Walk T."/>
            <person name="White J."/>
            <person name="Yandava C."/>
            <person name="Burger G."/>
            <person name="Gray M.W."/>
            <person name="Holland P.W.H."/>
            <person name="King N."/>
            <person name="Lang F.B.F."/>
            <person name="Roger A.J."/>
            <person name="Ruiz-Trillo I."/>
            <person name="Lander E."/>
            <person name="Nusbaum C."/>
        </authorList>
    </citation>
    <scope>NUCLEOTIDE SEQUENCE [LARGE SCALE GENOMIC DNA]</scope>
    <source>
        <strain evidence="2">ATCC 38327</strain>
    </source>
</reference>
<dbReference type="AlphaFoldDB" id="A0A0L0S611"/>
<gene>
    <name evidence="1" type="ORF">AMAG_04739</name>
</gene>
<protein>
    <submittedName>
        <fullName evidence="1">Uncharacterized protein</fullName>
    </submittedName>
</protein>
<evidence type="ECO:0000313" key="2">
    <source>
        <dbReference type="Proteomes" id="UP000054350"/>
    </source>
</evidence>
<accession>A0A0L0S611</accession>
<dbReference type="InterPro" id="IPR027417">
    <property type="entry name" value="P-loop_NTPase"/>
</dbReference>
<proteinExistence type="predicted"/>
<evidence type="ECO:0000313" key="1">
    <source>
        <dbReference type="EMBL" id="KNE57895.1"/>
    </source>
</evidence>
<dbReference type="EMBL" id="GG745332">
    <property type="protein sequence ID" value="KNE57895.1"/>
    <property type="molecule type" value="Genomic_DNA"/>
</dbReference>
<keyword evidence="2" id="KW-1185">Reference proteome</keyword>
<reference evidence="1 2" key="1">
    <citation type="submission" date="2009-11" db="EMBL/GenBank/DDBJ databases">
        <title>Annotation of Allomyces macrogynus ATCC 38327.</title>
        <authorList>
            <consortium name="The Broad Institute Genome Sequencing Platform"/>
            <person name="Russ C."/>
            <person name="Cuomo C."/>
            <person name="Burger G."/>
            <person name="Gray M.W."/>
            <person name="Holland P.W.H."/>
            <person name="King N."/>
            <person name="Lang F.B.F."/>
            <person name="Roger A.J."/>
            <person name="Ruiz-Trillo I."/>
            <person name="Young S.K."/>
            <person name="Zeng Q."/>
            <person name="Gargeya S."/>
            <person name="Fitzgerald M."/>
            <person name="Haas B."/>
            <person name="Abouelleil A."/>
            <person name="Alvarado L."/>
            <person name="Arachchi H.M."/>
            <person name="Berlin A."/>
            <person name="Chapman S.B."/>
            <person name="Gearin G."/>
            <person name="Goldberg J."/>
            <person name="Griggs A."/>
            <person name="Gujja S."/>
            <person name="Hansen M."/>
            <person name="Heiman D."/>
            <person name="Howarth C."/>
            <person name="Larimer J."/>
            <person name="Lui A."/>
            <person name="MacDonald P.J.P."/>
            <person name="McCowen C."/>
            <person name="Montmayeur A."/>
            <person name="Murphy C."/>
            <person name="Neiman D."/>
            <person name="Pearson M."/>
            <person name="Priest M."/>
            <person name="Roberts A."/>
            <person name="Saif S."/>
            <person name="Shea T."/>
            <person name="Sisk P."/>
            <person name="Stolte C."/>
            <person name="Sykes S."/>
            <person name="Wortman J."/>
            <person name="Nusbaum C."/>
            <person name="Birren B."/>
        </authorList>
    </citation>
    <scope>NUCLEOTIDE SEQUENCE [LARGE SCALE GENOMIC DNA]</scope>
    <source>
        <strain evidence="1 2">ATCC 38327</strain>
    </source>
</reference>
<dbReference type="VEuPathDB" id="FungiDB:AMAG_04739"/>
<organism evidence="1 2">
    <name type="scientific">Allomyces macrogynus (strain ATCC 38327)</name>
    <name type="common">Allomyces javanicus var. macrogynus</name>
    <dbReference type="NCBI Taxonomy" id="578462"/>
    <lineage>
        <taxon>Eukaryota</taxon>
        <taxon>Fungi</taxon>
        <taxon>Fungi incertae sedis</taxon>
        <taxon>Blastocladiomycota</taxon>
        <taxon>Blastocladiomycetes</taxon>
        <taxon>Blastocladiales</taxon>
        <taxon>Blastocladiaceae</taxon>
        <taxon>Allomyces</taxon>
    </lineage>
</organism>
<name>A0A0L0S611_ALLM3</name>
<dbReference type="Gene3D" id="3.40.50.300">
    <property type="entry name" value="P-loop containing nucleotide triphosphate hydrolases"/>
    <property type="match status" value="1"/>
</dbReference>
<dbReference type="Proteomes" id="UP000054350">
    <property type="component" value="Unassembled WGS sequence"/>
</dbReference>
<dbReference type="OrthoDB" id="1721884at2759"/>
<sequence length="190" mass="20793">MPVESIAARLLVLGPSGSGKSALVQLIADSQSKPALSPSNAAPKTELHRIQVDLAQTRHGLARNRGTPHTLSDWLDEADRMVRKHGEHQAEAYLDVLDNQNSRYKLKRMPPGTADASDPSLVFEIIQLPGIQDTMHTVDPNRSVYVTDAIMQIDKLGGSVDAIVIVLRHGLHLGTETLNVLDFYLHLLAK</sequence>
<dbReference type="SUPFAM" id="SSF52540">
    <property type="entry name" value="P-loop containing nucleoside triphosphate hydrolases"/>
    <property type="match status" value="1"/>
</dbReference>